<dbReference type="OrthoDB" id="5503029at2"/>
<accession>D0LT94</accession>
<reference evidence="1 2" key="1">
    <citation type="journal article" date="2010" name="Stand. Genomic Sci.">
        <title>Complete genome sequence of Haliangium ochraceum type strain (SMP-2).</title>
        <authorList>
            <consortium name="US DOE Joint Genome Institute (JGI-PGF)"/>
            <person name="Ivanova N."/>
            <person name="Daum C."/>
            <person name="Lang E."/>
            <person name="Abt B."/>
            <person name="Kopitz M."/>
            <person name="Saunders E."/>
            <person name="Lapidus A."/>
            <person name="Lucas S."/>
            <person name="Glavina Del Rio T."/>
            <person name="Nolan M."/>
            <person name="Tice H."/>
            <person name="Copeland A."/>
            <person name="Cheng J.F."/>
            <person name="Chen F."/>
            <person name="Bruce D."/>
            <person name="Goodwin L."/>
            <person name="Pitluck S."/>
            <person name="Mavromatis K."/>
            <person name="Pati A."/>
            <person name="Mikhailova N."/>
            <person name="Chen A."/>
            <person name="Palaniappan K."/>
            <person name="Land M."/>
            <person name="Hauser L."/>
            <person name="Chang Y.J."/>
            <person name="Jeffries C.D."/>
            <person name="Detter J.C."/>
            <person name="Brettin T."/>
            <person name="Rohde M."/>
            <person name="Goker M."/>
            <person name="Bristow J."/>
            <person name="Markowitz V."/>
            <person name="Eisen J.A."/>
            <person name="Hugenholtz P."/>
            <person name="Kyrpides N.C."/>
            <person name="Klenk H.P."/>
        </authorList>
    </citation>
    <scope>NUCLEOTIDE SEQUENCE [LARGE SCALE GENOMIC DNA]</scope>
    <source>
        <strain evidence="2">DSM 14365 / CIP 107738 / JCM 11303 / AJ 13395 / SMP-2</strain>
    </source>
</reference>
<dbReference type="Proteomes" id="UP000001880">
    <property type="component" value="Chromosome"/>
</dbReference>
<sequence>MASQLPVTPSREAFEAALMALDGDGLRQALREVVPHLGASAYARLCDALVEKAARCPGGSPLRGPDEEAVAEIEAFAQAATRIGFGDPGEFDMYLRAGSEAFLSKSYAAAARIFRALFGPLSRADIDLGEDETLDEVLSVDLGACAGHFLVSVYMSVPAATRAPAVLAAMDEVGALEYLPQPLHLMEQAALESLPGFADFLPQWRALLEDRHGDEHRSRWDNEVEHRLREVVERLDGIAGLAGIARSSGRSADLYAWCDALVAAEDWESALAAYDEAAALVGDEFSRGRFLDGAACMAAKLGRLDISAYFERAWRGAPSMVRLRRWLGTADTAEALRARAAESLDECPNEALRQRALLLVLSAQLDAAALLLATASGPEWSACKHPGELLFFVFERLLAGPEASFAYEGALDEKTLASDIEAGHLPALEIDALLARARLTAEAESEREVMQAAMRKAAEKRIEYVAAHKRRRRYAHAASLAWVCATVDPSQECAGWFAAVRDRYRRYPALQRALKQRPLSAGRTKR</sequence>
<dbReference type="AlphaFoldDB" id="D0LT94"/>
<dbReference type="RefSeq" id="WP_012826400.1">
    <property type="nucleotide sequence ID" value="NC_013440.1"/>
</dbReference>
<protein>
    <submittedName>
        <fullName evidence="1">Uncharacterized protein</fullName>
    </submittedName>
</protein>
<dbReference type="HOGENOM" id="CLU_517605_0_0_7"/>
<keyword evidence="2" id="KW-1185">Reference proteome</keyword>
<evidence type="ECO:0000313" key="1">
    <source>
        <dbReference type="EMBL" id="ACY13789.1"/>
    </source>
</evidence>
<organism evidence="1 2">
    <name type="scientific">Haliangium ochraceum (strain DSM 14365 / JCM 11303 / SMP-2)</name>
    <dbReference type="NCBI Taxonomy" id="502025"/>
    <lineage>
        <taxon>Bacteria</taxon>
        <taxon>Pseudomonadati</taxon>
        <taxon>Myxococcota</taxon>
        <taxon>Polyangia</taxon>
        <taxon>Haliangiales</taxon>
        <taxon>Kofleriaceae</taxon>
        <taxon>Haliangium</taxon>
    </lineage>
</organism>
<dbReference type="EMBL" id="CP001804">
    <property type="protein sequence ID" value="ACY13789.1"/>
    <property type="molecule type" value="Genomic_DNA"/>
</dbReference>
<dbReference type="eggNOG" id="ENOG5030WSV">
    <property type="taxonomic scope" value="Bacteria"/>
</dbReference>
<proteinExistence type="predicted"/>
<dbReference type="KEGG" id="hoh:Hoch_1226"/>
<gene>
    <name evidence="1" type="ordered locus">Hoch_1226</name>
</gene>
<evidence type="ECO:0000313" key="2">
    <source>
        <dbReference type="Proteomes" id="UP000001880"/>
    </source>
</evidence>
<name>D0LT94_HALO1</name>